<accession>A0ABT4YLV5</accession>
<protein>
    <submittedName>
        <fullName evidence="2">HDOD domain-containing protein</fullName>
    </submittedName>
</protein>
<dbReference type="Proteomes" id="UP001210678">
    <property type="component" value="Unassembled WGS sequence"/>
</dbReference>
<dbReference type="RefSeq" id="WP_272132398.1">
    <property type="nucleotide sequence ID" value="NZ_JAQLOI010000001.1"/>
</dbReference>
<evidence type="ECO:0000313" key="2">
    <source>
        <dbReference type="EMBL" id="MDB1122532.1"/>
    </source>
</evidence>
<dbReference type="PANTHER" id="PTHR33525">
    <property type="match status" value="1"/>
</dbReference>
<dbReference type="EMBL" id="JAQLOI010000001">
    <property type="protein sequence ID" value="MDB1122532.1"/>
    <property type="molecule type" value="Genomic_DNA"/>
</dbReference>
<name>A0ABT4YLV5_9VIBR</name>
<comment type="caution">
    <text evidence="2">The sequence shown here is derived from an EMBL/GenBank/DDBJ whole genome shotgun (WGS) entry which is preliminary data.</text>
</comment>
<evidence type="ECO:0000259" key="1">
    <source>
        <dbReference type="PROSITE" id="PS51833"/>
    </source>
</evidence>
<keyword evidence="3" id="KW-1185">Reference proteome</keyword>
<sequence>MGIEERLSKVEALPRIEQVLQDALNIVNHDHFDFDELTIKLSMDQLLSTSILRMANSAQFGGRREISSLNEAIVRLGEDNIRTLVRSSVLSMAFPVIKTISLKDYWSKNFEISTIASKIGVISGLDKNEVFTTGTLHNIGELMIHANLPVEAKLMIDRIAKGEDPYRVQEELLNTTVPYLGARLAHAWNFPPQMVEAIFFLPNPEKAKLSPTLAHTIRFASDLHTVWDSLIDEEKEAFISTHPSAIALRLNKNIIATIDNERGKGFELAYKVFA</sequence>
<dbReference type="InterPro" id="IPR013976">
    <property type="entry name" value="HDOD"/>
</dbReference>
<feature type="domain" description="HDOD" evidence="1">
    <location>
        <begin position="13"/>
        <end position="204"/>
    </location>
</feature>
<dbReference type="PANTHER" id="PTHR33525:SF6">
    <property type="entry name" value="HDOD DOMAIN-CONTAINING PROTEIN"/>
    <property type="match status" value="1"/>
</dbReference>
<organism evidence="2 3">
    <name type="scientific">Vibrio algarum</name>
    <dbReference type="NCBI Taxonomy" id="3020714"/>
    <lineage>
        <taxon>Bacteria</taxon>
        <taxon>Pseudomonadati</taxon>
        <taxon>Pseudomonadota</taxon>
        <taxon>Gammaproteobacteria</taxon>
        <taxon>Vibrionales</taxon>
        <taxon>Vibrionaceae</taxon>
        <taxon>Vibrio</taxon>
    </lineage>
</organism>
<dbReference type="SUPFAM" id="SSF109604">
    <property type="entry name" value="HD-domain/PDEase-like"/>
    <property type="match status" value="1"/>
</dbReference>
<dbReference type="Pfam" id="PF08668">
    <property type="entry name" value="HDOD"/>
    <property type="match status" value="1"/>
</dbReference>
<dbReference type="Gene3D" id="1.10.3210.10">
    <property type="entry name" value="Hypothetical protein af1432"/>
    <property type="match status" value="1"/>
</dbReference>
<dbReference type="PROSITE" id="PS51833">
    <property type="entry name" value="HDOD"/>
    <property type="match status" value="1"/>
</dbReference>
<reference evidence="2 3" key="1">
    <citation type="submission" date="2023-01" db="EMBL/GenBank/DDBJ databases">
        <title>Vibrio sp. KJ40-1 sp.nov, isolated from marine algae.</title>
        <authorList>
            <person name="Butt M."/>
            <person name="Kim J.M.J."/>
            <person name="Jeon C.O.C."/>
        </authorList>
    </citation>
    <scope>NUCLEOTIDE SEQUENCE [LARGE SCALE GENOMIC DNA]</scope>
    <source>
        <strain evidence="2 3">KJ40-1</strain>
    </source>
</reference>
<evidence type="ECO:0000313" key="3">
    <source>
        <dbReference type="Proteomes" id="UP001210678"/>
    </source>
</evidence>
<dbReference type="InterPro" id="IPR052340">
    <property type="entry name" value="RNase_Y/CdgJ"/>
</dbReference>
<proteinExistence type="predicted"/>
<gene>
    <name evidence="2" type="ORF">PGX00_01735</name>
</gene>